<gene>
    <name evidence="5" type="ORF">SAMN02745248_02781</name>
</gene>
<dbReference type="InterPro" id="IPR016181">
    <property type="entry name" value="Acyl_CoA_acyltransferase"/>
</dbReference>
<dbReference type="InterPro" id="IPR051531">
    <property type="entry name" value="N-acetyltransferase"/>
</dbReference>
<dbReference type="GO" id="GO:0008999">
    <property type="term" value="F:protein-N-terminal-alanine acetyltransferase activity"/>
    <property type="evidence" value="ECO:0007669"/>
    <property type="project" value="TreeGrafter"/>
</dbReference>
<dbReference type="EMBL" id="FRAD01000040">
    <property type="protein sequence ID" value="SHK54376.1"/>
    <property type="molecule type" value="Genomic_DNA"/>
</dbReference>
<dbReference type="PANTHER" id="PTHR43792:SF8">
    <property type="entry name" value="[RIBOSOMAL PROTEIN US5]-ALANINE N-ACETYLTRANSFERASE"/>
    <property type="match status" value="1"/>
</dbReference>
<keyword evidence="2" id="KW-0012">Acyltransferase</keyword>
<comment type="similarity">
    <text evidence="3">Belongs to the acetyltransferase family. RimJ subfamily.</text>
</comment>
<dbReference type="Gene3D" id="3.40.630.30">
    <property type="match status" value="2"/>
</dbReference>
<keyword evidence="6" id="KW-1185">Reference proteome</keyword>
<evidence type="ECO:0000256" key="3">
    <source>
        <dbReference type="ARBA" id="ARBA00038502"/>
    </source>
</evidence>
<proteinExistence type="inferred from homology"/>
<name>A0A1M6TC17_9CLOT</name>
<dbReference type="PROSITE" id="PS51186">
    <property type="entry name" value="GNAT"/>
    <property type="match status" value="1"/>
</dbReference>
<dbReference type="STRING" id="1121331.SAMN02745248_02781"/>
<reference evidence="5 6" key="1">
    <citation type="submission" date="2016-11" db="EMBL/GenBank/DDBJ databases">
        <authorList>
            <person name="Jaros S."/>
            <person name="Januszkiewicz K."/>
            <person name="Wedrychowicz H."/>
        </authorList>
    </citation>
    <scope>NUCLEOTIDE SEQUENCE [LARGE SCALE GENOMIC DNA]</scope>
    <source>
        <strain evidence="5 6">DSM 3090</strain>
    </source>
</reference>
<keyword evidence="1 5" id="KW-0808">Transferase</keyword>
<evidence type="ECO:0000313" key="5">
    <source>
        <dbReference type="EMBL" id="SHK54376.1"/>
    </source>
</evidence>
<evidence type="ECO:0000259" key="4">
    <source>
        <dbReference type="PROSITE" id="PS51186"/>
    </source>
</evidence>
<protein>
    <submittedName>
        <fullName evidence="5">Ribosomal-protein-alanine N-acetyltransferase</fullName>
    </submittedName>
</protein>
<feature type="domain" description="N-acetyltransferase" evidence="4">
    <location>
        <begin position="154"/>
        <end position="308"/>
    </location>
</feature>
<evidence type="ECO:0000256" key="2">
    <source>
        <dbReference type="ARBA" id="ARBA00023315"/>
    </source>
</evidence>
<dbReference type="Pfam" id="PF13302">
    <property type="entry name" value="Acetyltransf_3"/>
    <property type="match status" value="1"/>
</dbReference>
<dbReference type="RefSeq" id="WP_072904635.1">
    <property type="nucleotide sequence ID" value="NZ_FRAD01000040.1"/>
</dbReference>
<organism evidence="5 6">
    <name type="scientific">Hathewaya proteolytica DSM 3090</name>
    <dbReference type="NCBI Taxonomy" id="1121331"/>
    <lineage>
        <taxon>Bacteria</taxon>
        <taxon>Bacillati</taxon>
        <taxon>Bacillota</taxon>
        <taxon>Clostridia</taxon>
        <taxon>Eubacteriales</taxon>
        <taxon>Clostridiaceae</taxon>
        <taxon>Hathewaya</taxon>
    </lineage>
</organism>
<evidence type="ECO:0000313" key="6">
    <source>
        <dbReference type="Proteomes" id="UP000183952"/>
    </source>
</evidence>
<evidence type="ECO:0000256" key="1">
    <source>
        <dbReference type="ARBA" id="ARBA00022679"/>
    </source>
</evidence>
<dbReference type="SUPFAM" id="SSF55729">
    <property type="entry name" value="Acyl-CoA N-acyltransferases (Nat)"/>
    <property type="match status" value="1"/>
</dbReference>
<sequence>MPNDKFICMKESGNGEINLSDVNGINIGKAYLLTITKSSILCRLKMYRLWDNAEIVEGIIDTLLKDFIFKRGVNKVSFIVGEDMESSPLIDMGFQLEGILWDNIMLATNEYKSEFIFGVKAHEYNKTGLKNRFNINGNRIALKVLMPEDVEEVLKYCIENRDHLQKFEPSRQEDYYTLETQKRYLIDSYNAYLNGKEVNFGILLNGKIVGRIRILNIFMGVIRTCTVGYSIDKDHEGKGYMKEALSIVAEYAKNVLELHRIEAGTLPDNNRSQSVLKSCGFELLGVNKKYIYINGEWKDHIMYYKILD</sequence>
<dbReference type="PANTHER" id="PTHR43792">
    <property type="entry name" value="GNAT FAMILY, PUTATIVE (AFU_ORTHOLOGUE AFUA_3G00765)-RELATED-RELATED"/>
    <property type="match status" value="1"/>
</dbReference>
<accession>A0A1M6TC17</accession>
<dbReference type="AlphaFoldDB" id="A0A1M6TC17"/>
<dbReference type="GO" id="GO:0005737">
    <property type="term" value="C:cytoplasm"/>
    <property type="evidence" value="ECO:0007669"/>
    <property type="project" value="TreeGrafter"/>
</dbReference>
<dbReference type="Proteomes" id="UP000183952">
    <property type="component" value="Unassembled WGS sequence"/>
</dbReference>
<dbReference type="InterPro" id="IPR000182">
    <property type="entry name" value="GNAT_dom"/>
</dbReference>